<dbReference type="AlphaFoldDB" id="A0A1H0JTH6"/>
<dbReference type="STRING" id="91360.SAMN05660330_00307"/>
<organism evidence="1 2">
    <name type="scientific">Desulforhopalus singaporensis</name>
    <dbReference type="NCBI Taxonomy" id="91360"/>
    <lineage>
        <taxon>Bacteria</taxon>
        <taxon>Pseudomonadati</taxon>
        <taxon>Thermodesulfobacteriota</taxon>
        <taxon>Desulfobulbia</taxon>
        <taxon>Desulfobulbales</taxon>
        <taxon>Desulfocapsaceae</taxon>
        <taxon>Desulforhopalus</taxon>
    </lineage>
</organism>
<dbReference type="Proteomes" id="UP000199073">
    <property type="component" value="Unassembled WGS sequence"/>
</dbReference>
<dbReference type="InterPro" id="IPR005358">
    <property type="entry name" value="Puta_zinc/iron-chelating_dom"/>
</dbReference>
<dbReference type="OrthoDB" id="9810361at2"/>
<evidence type="ECO:0000313" key="1">
    <source>
        <dbReference type="EMBL" id="SDO46721.1"/>
    </source>
</evidence>
<dbReference type="PANTHER" id="PTHR35866:SF1">
    <property type="entry name" value="YKGJ FAMILY CYSTEINE CLUSTER PROTEIN"/>
    <property type="match status" value="1"/>
</dbReference>
<accession>A0A1H0JTH6</accession>
<keyword evidence="2" id="KW-1185">Reference proteome</keyword>
<dbReference type="RefSeq" id="WP_092219074.1">
    <property type="nucleotide sequence ID" value="NZ_FNJI01000002.1"/>
</dbReference>
<dbReference type="PANTHER" id="PTHR35866">
    <property type="entry name" value="PUTATIVE-RELATED"/>
    <property type="match status" value="1"/>
</dbReference>
<protein>
    <submittedName>
        <fullName evidence="1">Uncharacterized protein</fullName>
    </submittedName>
</protein>
<gene>
    <name evidence="1" type="ORF">SAMN05660330_00307</name>
</gene>
<proteinExistence type="predicted"/>
<reference evidence="1 2" key="1">
    <citation type="submission" date="2016-10" db="EMBL/GenBank/DDBJ databases">
        <authorList>
            <person name="de Groot N.N."/>
        </authorList>
    </citation>
    <scope>NUCLEOTIDE SEQUENCE [LARGE SCALE GENOMIC DNA]</scope>
    <source>
        <strain evidence="1 2">DSM 12130</strain>
    </source>
</reference>
<evidence type="ECO:0000313" key="2">
    <source>
        <dbReference type="Proteomes" id="UP000199073"/>
    </source>
</evidence>
<dbReference type="Pfam" id="PF03692">
    <property type="entry name" value="CxxCxxCC"/>
    <property type="match status" value="1"/>
</dbReference>
<name>A0A1H0JTH6_9BACT</name>
<sequence>MENRVQLPQFVHRLGKDERFTFDCHSGVSCFTQCCRMLELALTPYDVLRLRRGAGCSSSEMLEKYIIMEHEPGEPFPRFYLTMVDDGRASCVFVGRRGCTVYDHRPSACRSYPLGRAVMRVDGDRLEEHFVLIKEHHCQGFSEARVNTAATYGQHQGLAEYNHFNDRLAAILQHDAVRNGFIPSVGQVDKFILSLYDLDTFKDRLLTDRLGGIKPDEQQMNKMEDDRELLGFAIDWLCDQLFSGL</sequence>
<dbReference type="EMBL" id="FNJI01000002">
    <property type="protein sequence ID" value="SDO46721.1"/>
    <property type="molecule type" value="Genomic_DNA"/>
</dbReference>